<keyword evidence="1" id="KW-1133">Transmembrane helix</keyword>
<organism evidence="3 4">
    <name type="scientific">Solemya velesiana gill symbiont</name>
    <dbReference type="NCBI Taxonomy" id="1918948"/>
    <lineage>
        <taxon>Bacteria</taxon>
        <taxon>Pseudomonadati</taxon>
        <taxon>Pseudomonadota</taxon>
        <taxon>Gammaproteobacteria</taxon>
        <taxon>sulfur-oxidizing symbionts</taxon>
    </lineage>
</organism>
<reference evidence="3 4" key="1">
    <citation type="submission" date="2016-11" db="EMBL/GenBank/DDBJ databases">
        <title>Mixed transmission modes and dynamic genome evolution in an obligate animal-bacterial symbiosis.</title>
        <authorList>
            <person name="Russell S.L."/>
            <person name="Corbett-Detig R.B."/>
            <person name="Cavanaugh C.M."/>
        </authorList>
    </citation>
    <scope>NUCLEOTIDE SEQUENCE [LARGE SCALE GENOMIC DNA]</scope>
    <source>
        <strain evidence="3">Se-Cadez</strain>
    </source>
</reference>
<sequence length="328" mass="36819">MCEKVSVIIVNWNGELELKRCLVALMAQTVMPHEIILLDNASTDRSLDVAKKFPLVQIIKLDRNVGFSQGNNIAIEAVSKDSEWIALLNPDASPKRRWLEKLLESARDHPGFDVFGSKLVKADESSILDGAGDAYHISGLAWRMGHGYSVASFSDLQCEIFSSCAAAALYRRCTFLKMRGFDEDYFCYMEDLDLGFRLRLAGYKSMYVPTAVVSHVGSASTGGSHSDFSVYHGHRNLVWAFIKNMPGVLFWLLLPLHVLMNLAAIVWFSLKGQGKVILRAKWDALKGIPKAWRKRKEIQSSRVATVGEIWRALDKSLIQPRLTRGWKG</sequence>
<comment type="caution">
    <text evidence="3">The sequence shown here is derived from an EMBL/GenBank/DDBJ whole genome shotgun (WGS) entry which is preliminary data.</text>
</comment>
<gene>
    <name evidence="3" type="ORF">BOW51_05615</name>
</gene>
<evidence type="ECO:0000256" key="1">
    <source>
        <dbReference type="SAM" id="Phobius"/>
    </source>
</evidence>
<dbReference type="RefSeq" id="WP_078486618.1">
    <property type="nucleotide sequence ID" value="NZ_MPRJ01000027.1"/>
</dbReference>
<evidence type="ECO:0000313" key="4">
    <source>
        <dbReference type="Proteomes" id="UP000190896"/>
    </source>
</evidence>
<dbReference type="PANTHER" id="PTHR43179:SF11">
    <property type="entry name" value="GLYCOSYL TRANSFERASE"/>
    <property type="match status" value="1"/>
</dbReference>
<dbReference type="InterPro" id="IPR029044">
    <property type="entry name" value="Nucleotide-diphossugar_trans"/>
</dbReference>
<dbReference type="CDD" id="cd04186">
    <property type="entry name" value="GT_2_like_c"/>
    <property type="match status" value="1"/>
</dbReference>
<dbReference type="OrthoDB" id="9771846at2"/>
<dbReference type="GO" id="GO:0016740">
    <property type="term" value="F:transferase activity"/>
    <property type="evidence" value="ECO:0007669"/>
    <property type="project" value="UniProtKB-KW"/>
</dbReference>
<feature type="domain" description="Glycosyltransferase 2-like" evidence="2">
    <location>
        <begin position="6"/>
        <end position="117"/>
    </location>
</feature>
<proteinExistence type="predicted"/>
<evidence type="ECO:0000313" key="3">
    <source>
        <dbReference type="EMBL" id="OOZ36750.1"/>
    </source>
</evidence>
<name>A0A1T2KVI7_9GAMM</name>
<feature type="transmembrane region" description="Helical" evidence="1">
    <location>
        <begin position="248"/>
        <end position="270"/>
    </location>
</feature>
<accession>A0A1T2KVI7</accession>
<dbReference type="Proteomes" id="UP000190896">
    <property type="component" value="Unassembled WGS sequence"/>
</dbReference>
<dbReference type="Pfam" id="PF00535">
    <property type="entry name" value="Glycos_transf_2"/>
    <property type="match status" value="1"/>
</dbReference>
<keyword evidence="1" id="KW-0472">Membrane</keyword>
<keyword evidence="4" id="KW-1185">Reference proteome</keyword>
<keyword evidence="1" id="KW-0812">Transmembrane</keyword>
<dbReference type="PANTHER" id="PTHR43179">
    <property type="entry name" value="RHAMNOSYLTRANSFERASE WBBL"/>
    <property type="match status" value="1"/>
</dbReference>
<dbReference type="AlphaFoldDB" id="A0A1T2KVI7"/>
<keyword evidence="3" id="KW-0808">Transferase</keyword>
<dbReference type="InterPro" id="IPR001173">
    <property type="entry name" value="Glyco_trans_2-like"/>
</dbReference>
<dbReference type="Gene3D" id="3.90.550.10">
    <property type="entry name" value="Spore Coat Polysaccharide Biosynthesis Protein SpsA, Chain A"/>
    <property type="match status" value="1"/>
</dbReference>
<protein>
    <submittedName>
        <fullName evidence="3">Glycosyltransferase</fullName>
    </submittedName>
</protein>
<dbReference type="EMBL" id="MPRJ01000027">
    <property type="protein sequence ID" value="OOZ36750.1"/>
    <property type="molecule type" value="Genomic_DNA"/>
</dbReference>
<evidence type="ECO:0000259" key="2">
    <source>
        <dbReference type="Pfam" id="PF00535"/>
    </source>
</evidence>
<dbReference type="SUPFAM" id="SSF53448">
    <property type="entry name" value="Nucleotide-diphospho-sugar transferases"/>
    <property type="match status" value="1"/>
</dbReference>